<accession>A0A445B5S1</accession>
<evidence type="ECO:0000256" key="1">
    <source>
        <dbReference type="SAM" id="MobiDB-lite"/>
    </source>
</evidence>
<feature type="compositionally biased region" description="Polar residues" evidence="1">
    <location>
        <begin position="741"/>
        <end position="750"/>
    </location>
</feature>
<dbReference type="Proteomes" id="UP000289738">
    <property type="component" value="Chromosome A10"/>
</dbReference>
<protein>
    <submittedName>
        <fullName evidence="4">Uncharacterized protein</fullName>
    </submittedName>
</protein>
<dbReference type="Gene3D" id="3.30.460.10">
    <property type="entry name" value="Beta Polymerase, domain 2"/>
    <property type="match status" value="1"/>
</dbReference>
<dbReference type="InterPro" id="IPR054708">
    <property type="entry name" value="MTPAP-like_central"/>
</dbReference>
<dbReference type="InterPro" id="IPR058921">
    <property type="entry name" value="PAP/OAS1-rel"/>
</dbReference>
<evidence type="ECO:0000259" key="2">
    <source>
        <dbReference type="Pfam" id="PF22600"/>
    </source>
</evidence>
<feature type="region of interest" description="Disordered" evidence="1">
    <location>
        <begin position="802"/>
        <end position="849"/>
    </location>
</feature>
<feature type="region of interest" description="Disordered" evidence="1">
    <location>
        <begin position="719"/>
        <end position="752"/>
    </location>
</feature>
<dbReference type="CDD" id="cd05402">
    <property type="entry name" value="NT_PAP_TUTase"/>
    <property type="match status" value="1"/>
</dbReference>
<dbReference type="Pfam" id="PF22600">
    <property type="entry name" value="MTPAP-like_central"/>
    <property type="match status" value="1"/>
</dbReference>
<feature type="domain" description="Poly(A) RNA polymerase mitochondrial-like central palm" evidence="2">
    <location>
        <begin position="33"/>
        <end position="157"/>
    </location>
</feature>
<comment type="caution">
    <text evidence="4">The sequence shown here is derived from an EMBL/GenBank/DDBJ whole genome shotgun (WGS) entry which is preliminary data.</text>
</comment>
<dbReference type="SUPFAM" id="SSF81301">
    <property type="entry name" value="Nucleotidyltransferase"/>
    <property type="match status" value="1"/>
</dbReference>
<feature type="compositionally biased region" description="Basic and acidic residues" evidence="1">
    <location>
        <begin position="836"/>
        <end position="849"/>
    </location>
</feature>
<feature type="region of interest" description="Disordered" evidence="1">
    <location>
        <begin position="669"/>
        <end position="706"/>
    </location>
</feature>
<gene>
    <name evidence="4" type="ORF">Ahy_A10g048736</name>
</gene>
<dbReference type="PANTHER" id="PTHR45979:SF6">
    <property type="entry name" value="NUCLEOTIDYLTRANSFERASE DOMAIN PROTEIN"/>
    <property type="match status" value="1"/>
</dbReference>
<dbReference type="Gene3D" id="1.10.1410.10">
    <property type="match status" value="1"/>
</dbReference>
<dbReference type="EMBL" id="SDMP01000010">
    <property type="protein sequence ID" value="RYR34024.1"/>
    <property type="molecule type" value="Genomic_DNA"/>
</dbReference>
<dbReference type="STRING" id="3818.A0A445B5S1"/>
<evidence type="ECO:0000259" key="3">
    <source>
        <dbReference type="Pfam" id="PF26180"/>
    </source>
</evidence>
<dbReference type="AlphaFoldDB" id="A0A445B5S1"/>
<dbReference type="PANTHER" id="PTHR45979">
    <property type="entry name" value="PAP/OAS1 SUBSTRATE-BINDING DOMAIN SUPERFAMILY"/>
    <property type="match status" value="1"/>
</dbReference>
<dbReference type="Pfam" id="PF26180">
    <property type="entry name" value="PAP-OAS1"/>
    <property type="match status" value="1"/>
</dbReference>
<name>A0A445B5S1_ARAHY</name>
<dbReference type="SUPFAM" id="SSF81631">
    <property type="entry name" value="PAP/OAS1 substrate-binding domain"/>
    <property type="match status" value="1"/>
</dbReference>
<feature type="domain" description="PAP/OAS1 substrate-binding-related" evidence="3">
    <location>
        <begin position="164"/>
        <end position="354"/>
    </location>
</feature>
<sequence length="849" mass="97639">MENRQENLFPPSLPNQQLLFFDEELWLMAEERAQEILCTIQPNVISEVTRKEIIEYVRRLIRGYYGAEVFPFGSVPLKTYLPDGDIDLTALSHEKDEEDLANMVCSMLQSKGNSEFQVTDIQHIHAKVQVVKCTVKNIAVDISFNQMAGLCAMHFLEQVDKLAGKNHLLKRSIILIKAWCYYESRILGAHHGLLSTYAVEILVLYIINLYHSSLRGPLEVLYKFLDYYSAFDWESNYVTIDGSKPLSSLPEIIETPECERGGFLLDKEFLKNYRDMCSILAKESETKTHEFPTKYMNILDPLRNDNNLGRSVSRGNLHRIRFALSFGARKLKEILALPGEKMGSALERFFMNTLDRNGKGQRPDVEVPVHAFGTGRCEEPVLYGDCENYYDALQYLQLYCSSPRPLSALPSSQSATQADIHAVSTQQNWNLYYQSGATVYVPIQTDVYAPTCPDVYVPIQNDVYVPIQTDVYAPAHTFYRQNVPHATFGLEEIRKSRGTGTYILCVAELGRWLKNFQEKPIWKLHHEFSARFRSVPRRNSWSGLIPSRWLKNFQEKPIWKLHHEFSARFRSVPRRNSWSGLIPSRWLKNFQEKPIWKLHHEFSARFRSVPRRNSWSGLIPSEYTFMVEYDSSLNYDCRCFLKGELVYYSQHIPDVTRNSYWDMRVKENKPRRHAPVNHHNVLPKSPPKKPPPEEVHSKETHSNSNIVKVANEEFAIPSGMSHNVLPKAPQKKQPPEEVHSNETPGANGNSRPFELAKEEFPLLSSIHQKSTPEVQESIHFTISEQAKNSSLCQLDIKFGSYRKSEPSLPTMDKKADSSAWSSESTMIVVPGMAKQRNKECSESDVKRGE</sequence>
<evidence type="ECO:0000313" key="5">
    <source>
        <dbReference type="Proteomes" id="UP000289738"/>
    </source>
</evidence>
<dbReference type="InterPro" id="IPR043519">
    <property type="entry name" value="NT_sf"/>
</dbReference>
<proteinExistence type="predicted"/>
<organism evidence="4 5">
    <name type="scientific">Arachis hypogaea</name>
    <name type="common">Peanut</name>
    <dbReference type="NCBI Taxonomy" id="3818"/>
    <lineage>
        <taxon>Eukaryota</taxon>
        <taxon>Viridiplantae</taxon>
        <taxon>Streptophyta</taxon>
        <taxon>Embryophyta</taxon>
        <taxon>Tracheophyta</taxon>
        <taxon>Spermatophyta</taxon>
        <taxon>Magnoliopsida</taxon>
        <taxon>eudicotyledons</taxon>
        <taxon>Gunneridae</taxon>
        <taxon>Pentapetalae</taxon>
        <taxon>rosids</taxon>
        <taxon>fabids</taxon>
        <taxon>Fabales</taxon>
        <taxon>Fabaceae</taxon>
        <taxon>Papilionoideae</taxon>
        <taxon>50 kb inversion clade</taxon>
        <taxon>dalbergioids sensu lato</taxon>
        <taxon>Dalbergieae</taxon>
        <taxon>Pterocarpus clade</taxon>
        <taxon>Arachis</taxon>
    </lineage>
</organism>
<evidence type="ECO:0000313" key="4">
    <source>
        <dbReference type="EMBL" id="RYR34024.1"/>
    </source>
</evidence>
<keyword evidence="5" id="KW-1185">Reference proteome</keyword>
<reference evidence="4 5" key="1">
    <citation type="submission" date="2019-01" db="EMBL/GenBank/DDBJ databases">
        <title>Sequencing of cultivated peanut Arachis hypogaea provides insights into genome evolution and oil improvement.</title>
        <authorList>
            <person name="Chen X."/>
        </authorList>
    </citation>
    <scope>NUCLEOTIDE SEQUENCE [LARGE SCALE GENOMIC DNA]</scope>
    <source>
        <strain evidence="5">cv. Fuhuasheng</strain>
        <tissue evidence="4">Leaves</tissue>
    </source>
</reference>
<feature type="compositionally biased region" description="Basic and acidic residues" evidence="1">
    <location>
        <begin position="690"/>
        <end position="701"/>
    </location>
</feature>
<dbReference type="InterPro" id="IPR058920">
    <property type="entry name" value="PAP-OAS1-bd-rel"/>
</dbReference>